<dbReference type="KEGG" id="ebm:SG0102_18580"/>
<evidence type="ECO:0008006" key="3">
    <source>
        <dbReference type="Google" id="ProtNLM"/>
    </source>
</evidence>
<dbReference type="Proteomes" id="UP000268059">
    <property type="component" value="Chromosome"/>
</dbReference>
<protein>
    <recommendedName>
        <fullName evidence="3">FCP1 homology domain-containing protein</fullName>
    </recommendedName>
</protein>
<proteinExistence type="predicted"/>
<sequence>MDNVIFLDCDGVLNNATTQEVVEATGFIGVDTHNLLQLYRLVKKSQATIILSSTWQNDPLMFEYLKVKLHHYQMKIIDVTHEKTIYRGATIKKYILEHGITNYVILDDYPFEDFYTMRLDHHFVNTDFKYGLTSHDVAKALEILKIS</sequence>
<keyword evidence="2" id="KW-1185">Reference proteome</keyword>
<dbReference type="AlphaFoldDB" id="A0A3G9JVK5"/>
<name>A0A3G9JVK5_9FIRM</name>
<dbReference type="EMBL" id="AP019309">
    <property type="protein sequence ID" value="BBH26924.1"/>
    <property type="molecule type" value="Genomic_DNA"/>
</dbReference>
<evidence type="ECO:0000313" key="1">
    <source>
        <dbReference type="EMBL" id="BBH26924.1"/>
    </source>
</evidence>
<organism evidence="1 2">
    <name type="scientific">Intestinibaculum porci</name>
    <dbReference type="NCBI Taxonomy" id="2487118"/>
    <lineage>
        <taxon>Bacteria</taxon>
        <taxon>Bacillati</taxon>
        <taxon>Bacillota</taxon>
        <taxon>Erysipelotrichia</taxon>
        <taxon>Erysipelotrichales</taxon>
        <taxon>Erysipelotrichaceae</taxon>
        <taxon>Intestinibaculum</taxon>
    </lineage>
</organism>
<accession>A0A3G9JVK5</accession>
<dbReference type="Pfam" id="PF18143">
    <property type="entry name" value="HAD_SAK_2"/>
    <property type="match status" value="1"/>
</dbReference>
<dbReference type="InParanoid" id="A0A3G9JVK5"/>
<dbReference type="RefSeq" id="WP_125119712.1">
    <property type="nucleotide sequence ID" value="NZ_AP019309.1"/>
</dbReference>
<dbReference type="OrthoDB" id="9808443at2"/>
<reference evidence="1 2" key="1">
    <citation type="submission" date="2018-11" db="EMBL/GenBank/DDBJ databases">
        <title>Novel Erysipelotrichaceae bacterium isolated from small intestine of a swine.</title>
        <authorList>
            <person name="Kim J.S."/>
            <person name="Choe H."/>
            <person name="Lee Y.R."/>
            <person name="Kim K.M."/>
            <person name="Park D.S."/>
        </authorList>
    </citation>
    <scope>NUCLEOTIDE SEQUENCE [LARGE SCALE GENOMIC DNA]</scope>
    <source>
        <strain evidence="1 2">SG0102</strain>
    </source>
</reference>
<evidence type="ECO:0000313" key="2">
    <source>
        <dbReference type="Proteomes" id="UP000268059"/>
    </source>
</evidence>
<gene>
    <name evidence="1" type="ORF">SG0102_18580</name>
</gene>